<dbReference type="EMBL" id="RCDA01000001">
    <property type="protein sequence ID" value="RLK50524.1"/>
    <property type="molecule type" value="Genomic_DNA"/>
</dbReference>
<dbReference type="PROSITE" id="PS51257">
    <property type="entry name" value="PROKAR_LIPOPROTEIN"/>
    <property type="match status" value="1"/>
</dbReference>
<reference evidence="2 3" key="1">
    <citation type="submission" date="2018-10" db="EMBL/GenBank/DDBJ databases">
        <title>Genomic Encyclopedia of Type Strains, Phase IV (KMG-IV): sequencing the most valuable type-strain genomes for metagenomic binning, comparative biology and taxonomic classification.</title>
        <authorList>
            <person name="Goeker M."/>
        </authorList>
    </citation>
    <scope>NUCLEOTIDE SEQUENCE [LARGE SCALE GENOMIC DNA]</scope>
    <source>
        <strain evidence="2 3">DSM 12769</strain>
    </source>
</reference>
<sequence length="399" mass="43725">MTRCSMMPHFPPYRRSTPLLITTGAVLFLSGCATTQEGLPAAGDESACPAPGQWVERDGTTMTTAEVVKRAADYDVILLGEEHGNQDQHRWQLHTLSALQGQTIVRAVGLEMLPRDRQSSLDQWLAGDRDEAAFLRESEWYEHWGHPPEGYLPLLHLARMERIPLRALNLDRETHGRLAGTDWDDDASALEGIISRPATPHPDYRDRLIEALERHPHAEVADQERFVRAQLVWDRAMAEGLHEALDKHGGPVVGIMGRGHVEYGHGVPEQLADLGVGDVLVLLPHATEEDCEPPDTALADFTYSYQPGTGSADAPLRLGIMVESAETGLEVTQVSDGSAADDAGIRAGDILLEAGGEPVNQQSALLIILNNARKGFALPIKISRNGDRKDLLVRFENGH</sequence>
<gene>
    <name evidence="2" type="ORF">DFR31_0426</name>
</gene>
<feature type="domain" description="PDZ" evidence="1">
    <location>
        <begin position="302"/>
        <end position="368"/>
    </location>
</feature>
<name>A0A498C349_9GAMM</name>
<dbReference type="CDD" id="cd14727">
    <property type="entry name" value="ChanN-like"/>
    <property type="match status" value="1"/>
</dbReference>
<dbReference type="InterPro" id="IPR036034">
    <property type="entry name" value="PDZ_sf"/>
</dbReference>
<evidence type="ECO:0000259" key="1">
    <source>
        <dbReference type="PROSITE" id="PS50106"/>
    </source>
</evidence>
<dbReference type="SMART" id="SM00228">
    <property type="entry name" value="PDZ"/>
    <property type="match status" value="1"/>
</dbReference>
<evidence type="ECO:0000313" key="3">
    <source>
        <dbReference type="Proteomes" id="UP000275461"/>
    </source>
</evidence>
<dbReference type="Gene3D" id="2.30.42.10">
    <property type="match status" value="1"/>
</dbReference>
<dbReference type="PROSITE" id="PS50106">
    <property type="entry name" value="PDZ"/>
    <property type="match status" value="1"/>
</dbReference>
<dbReference type="Pfam" id="PF13180">
    <property type="entry name" value="PDZ_2"/>
    <property type="match status" value="1"/>
</dbReference>
<comment type="caution">
    <text evidence="2">The sequence shown here is derived from an EMBL/GenBank/DDBJ whole genome shotgun (WGS) entry which is preliminary data.</text>
</comment>
<organism evidence="2 3">
    <name type="scientific">Alkalispirillum mobile</name>
    <dbReference type="NCBI Taxonomy" id="85925"/>
    <lineage>
        <taxon>Bacteria</taxon>
        <taxon>Pseudomonadati</taxon>
        <taxon>Pseudomonadota</taxon>
        <taxon>Gammaproteobacteria</taxon>
        <taxon>Chromatiales</taxon>
        <taxon>Ectothiorhodospiraceae</taxon>
        <taxon>Alkalispirillum</taxon>
    </lineage>
</organism>
<dbReference type="AlphaFoldDB" id="A0A498C349"/>
<dbReference type="SUPFAM" id="SSF159501">
    <property type="entry name" value="EreA/ChaN-like"/>
    <property type="match status" value="1"/>
</dbReference>
<dbReference type="Gene3D" id="3.40.50.11550">
    <property type="match status" value="1"/>
</dbReference>
<keyword evidence="3" id="KW-1185">Reference proteome</keyword>
<proteinExistence type="predicted"/>
<dbReference type="SUPFAM" id="SSF50156">
    <property type="entry name" value="PDZ domain-like"/>
    <property type="match status" value="1"/>
</dbReference>
<dbReference type="InterPro" id="IPR007314">
    <property type="entry name" value="Cofac_haem-bd_dom"/>
</dbReference>
<evidence type="ECO:0000313" key="2">
    <source>
        <dbReference type="EMBL" id="RLK50524.1"/>
    </source>
</evidence>
<dbReference type="Pfam" id="PF04187">
    <property type="entry name" value="Cofac_haem_bdg"/>
    <property type="match status" value="1"/>
</dbReference>
<protein>
    <submittedName>
        <fullName evidence="2">Putative iron-regulated protein</fullName>
    </submittedName>
</protein>
<accession>A0A498C349</accession>
<dbReference type="InterPro" id="IPR001478">
    <property type="entry name" value="PDZ"/>
</dbReference>
<dbReference type="Proteomes" id="UP000275461">
    <property type="component" value="Unassembled WGS sequence"/>
</dbReference>